<dbReference type="GeneID" id="92098198"/>
<keyword evidence="2" id="KW-1185">Reference proteome</keyword>
<dbReference type="Proteomes" id="UP001480595">
    <property type="component" value="Unassembled WGS sequence"/>
</dbReference>
<evidence type="ECO:0000313" key="2">
    <source>
        <dbReference type="Proteomes" id="UP001480595"/>
    </source>
</evidence>
<gene>
    <name evidence="1" type="ORF">PG994_013726</name>
</gene>
<dbReference type="RefSeq" id="XP_066710096.1">
    <property type="nucleotide sequence ID" value="XM_066865135.1"/>
</dbReference>
<protein>
    <submittedName>
        <fullName evidence="1">Uncharacterized protein</fullName>
    </submittedName>
</protein>
<proteinExistence type="predicted"/>
<sequence>MGETAQVDFEVSGVGLWNVIRIRDRFGGYAGAGPGFDSVETLPGLINYRVRDAARHGMP</sequence>
<accession>A0ABR1T9G8</accession>
<evidence type="ECO:0000313" key="1">
    <source>
        <dbReference type="EMBL" id="KAK8043243.1"/>
    </source>
</evidence>
<name>A0ABR1T9G8_9PEZI</name>
<reference evidence="1 2" key="1">
    <citation type="submission" date="2023-01" db="EMBL/GenBank/DDBJ databases">
        <title>Analysis of 21 Apiospora genomes using comparative genomics revels a genus with tremendous synthesis potential of carbohydrate active enzymes and secondary metabolites.</title>
        <authorList>
            <person name="Sorensen T."/>
        </authorList>
    </citation>
    <scope>NUCLEOTIDE SEQUENCE [LARGE SCALE GENOMIC DNA]</scope>
    <source>
        <strain evidence="1 2">CBS 135458</strain>
    </source>
</reference>
<organism evidence="1 2">
    <name type="scientific">Apiospora phragmitis</name>
    <dbReference type="NCBI Taxonomy" id="2905665"/>
    <lineage>
        <taxon>Eukaryota</taxon>
        <taxon>Fungi</taxon>
        <taxon>Dikarya</taxon>
        <taxon>Ascomycota</taxon>
        <taxon>Pezizomycotina</taxon>
        <taxon>Sordariomycetes</taxon>
        <taxon>Xylariomycetidae</taxon>
        <taxon>Amphisphaeriales</taxon>
        <taxon>Apiosporaceae</taxon>
        <taxon>Apiospora</taxon>
    </lineage>
</organism>
<dbReference type="EMBL" id="JAQQWL010000013">
    <property type="protein sequence ID" value="KAK8043243.1"/>
    <property type="molecule type" value="Genomic_DNA"/>
</dbReference>
<comment type="caution">
    <text evidence="1">The sequence shown here is derived from an EMBL/GenBank/DDBJ whole genome shotgun (WGS) entry which is preliminary data.</text>
</comment>